<dbReference type="InterPro" id="IPR045450">
    <property type="entry name" value="VMAP_C"/>
</dbReference>
<dbReference type="Proteomes" id="UP000667802">
    <property type="component" value="Unassembled WGS sequence"/>
</dbReference>
<name>A0AAP5MBR9_9CYAN</name>
<dbReference type="EMBL" id="JAALHA020000025">
    <property type="protein sequence ID" value="MDR9899540.1"/>
    <property type="molecule type" value="Genomic_DNA"/>
</dbReference>
<reference evidence="3" key="1">
    <citation type="journal article" date="2021" name="Science">
        <title>Hunting the eagle killer: A cyanobacterial neurotoxin causes vacuolar myelinopathy.</title>
        <authorList>
            <person name="Breinlinger S."/>
            <person name="Phillips T.J."/>
            <person name="Haram B.N."/>
            <person name="Mares J."/>
            <person name="Martinez Yerena J.A."/>
            <person name="Hrouzek P."/>
            <person name="Sobotka R."/>
            <person name="Henderson W.M."/>
            <person name="Schmieder P."/>
            <person name="Williams S.M."/>
            <person name="Lauderdale J.D."/>
            <person name="Wilde H.D."/>
            <person name="Gerrin W."/>
            <person name="Kust A."/>
            <person name="Washington J.W."/>
            <person name="Wagner C."/>
            <person name="Geier B."/>
            <person name="Liebeke M."/>
            <person name="Enke H."/>
            <person name="Niedermeyer T.H.J."/>
            <person name="Wilde S.B."/>
        </authorList>
    </citation>
    <scope>NUCLEOTIDE SEQUENCE [LARGE SCALE GENOMIC DNA]</scope>
    <source>
        <strain evidence="3">Thurmond2011</strain>
    </source>
</reference>
<organism evidence="2 3">
    <name type="scientific">Aetokthonos hydrillicola Thurmond2011</name>
    <dbReference type="NCBI Taxonomy" id="2712845"/>
    <lineage>
        <taxon>Bacteria</taxon>
        <taxon>Bacillati</taxon>
        <taxon>Cyanobacteriota</taxon>
        <taxon>Cyanophyceae</taxon>
        <taxon>Nostocales</taxon>
        <taxon>Hapalosiphonaceae</taxon>
        <taxon>Aetokthonos</taxon>
    </lineage>
</organism>
<sequence>MSESCCDPKDTYAVIVGIEKYEKVGVGDLPGAASNALEFAKWLCEQEVPKENIFLFISELEENKDLVKTYQFNVEKASRDKIYHAIFNDINQKQGCILYIFWAGHGYISDVDNRRLLYADGQQNLNLPSLRRSLKTDTFSGFNKQILIIDACAVYAKSTSRLQYFGEQLPKEEYPIGKPKSNCEQVVLLATKAGETAKFNNNSGLFSGVLLKELRNKKRLLLPKEMREIVEEVKKVFNQGEYKDEQTPISLYYRDRDKDGNEDGNEEILGLTKTAKIYNLLDDRWDKLLSILYEVNESYVLYISCYFALSQFKQDVIGNYPRIVLLKSEENKNERENIFNYLKTIFLGNIINKNKKSNPISSLYLFVDYLFRLSTEKTIKKKLQEWKKETNHELPRLDINPQSRGRSRKLQTIYRDFNPYLVITCEPKSSEKLYLSAELIFQKNKDIKIFPIIDKKEIETTHVQQKFDSLLLLSYKIIGLCEYKNGNDTLIVEIFVTCEQLKKTSQECFEKIEIKIDNFSGDRKWISCHHKFVLRSFERLSNFDYTPISILQKKWDELNDLVSSEQEISNKIEWICSESLNSESKRDILGINLLYFSKDKLNKSINQVIQEGLPLFIWVREICSREETVREEFENLLRVNNLDGLLENIKNKRLDAYRNQQQTHLGYHIGLLCDNPYRLPSYYREDDNAVTFGT</sequence>
<accession>A0AAP5MBR9</accession>
<keyword evidence="3" id="KW-1185">Reference proteome</keyword>
<dbReference type="AlphaFoldDB" id="A0AAP5MBR9"/>
<dbReference type="Gene3D" id="3.40.50.1460">
    <property type="match status" value="1"/>
</dbReference>
<dbReference type="Pfam" id="PF20028">
    <property type="entry name" value="VMAP-C"/>
    <property type="match status" value="1"/>
</dbReference>
<comment type="caution">
    <text evidence="2">The sequence shown here is derived from an EMBL/GenBank/DDBJ whole genome shotgun (WGS) entry which is preliminary data.</text>
</comment>
<protein>
    <recommendedName>
        <fullName evidence="1">vWA-MoxR associated protein C-terminal domain-containing protein</fullName>
    </recommendedName>
</protein>
<feature type="domain" description="vWA-MoxR associated protein C-terminal" evidence="1">
    <location>
        <begin position="487"/>
        <end position="676"/>
    </location>
</feature>
<gene>
    <name evidence="2" type="ORF">G7B40_034025</name>
</gene>
<dbReference type="RefSeq" id="WP_208350272.1">
    <property type="nucleotide sequence ID" value="NZ_JAALHA020000025.1"/>
</dbReference>
<proteinExistence type="predicted"/>
<evidence type="ECO:0000313" key="3">
    <source>
        <dbReference type="Proteomes" id="UP000667802"/>
    </source>
</evidence>
<evidence type="ECO:0000313" key="2">
    <source>
        <dbReference type="EMBL" id="MDR9899540.1"/>
    </source>
</evidence>
<evidence type="ECO:0000259" key="1">
    <source>
        <dbReference type="Pfam" id="PF20028"/>
    </source>
</evidence>